<reference evidence="4" key="1">
    <citation type="submission" date="2020-05" db="EMBL/GenBank/DDBJ databases">
        <title>Phylogenomic resolution of chytrid fungi.</title>
        <authorList>
            <person name="Stajich J.E."/>
            <person name="Amses K."/>
            <person name="Simmons R."/>
            <person name="Seto K."/>
            <person name="Myers J."/>
            <person name="Bonds A."/>
            <person name="Quandt C.A."/>
            <person name="Barry K."/>
            <person name="Liu P."/>
            <person name="Grigoriev I."/>
            <person name="Longcore J.E."/>
            <person name="James T.Y."/>
        </authorList>
    </citation>
    <scope>NUCLEOTIDE SEQUENCE</scope>
    <source>
        <strain evidence="4">JEL0513</strain>
    </source>
</reference>
<dbReference type="GO" id="GO:0015986">
    <property type="term" value="P:proton motive force-driven ATP synthesis"/>
    <property type="evidence" value="ECO:0007669"/>
    <property type="project" value="TreeGrafter"/>
</dbReference>
<dbReference type="GO" id="GO:0031966">
    <property type="term" value="C:mitochondrial membrane"/>
    <property type="evidence" value="ECO:0007669"/>
    <property type="project" value="UniProtKB-SubCell"/>
</dbReference>
<evidence type="ECO:0000313" key="5">
    <source>
        <dbReference type="Proteomes" id="UP001211907"/>
    </source>
</evidence>
<dbReference type="AlphaFoldDB" id="A0AAD5SQ11"/>
<dbReference type="PANTHER" id="PTHR28074">
    <property type="entry name" value="ATP SYNTHASE SUBUNIT K, MITOCHONDRIAL"/>
    <property type="match status" value="1"/>
</dbReference>
<gene>
    <name evidence="4" type="ORF">HK100_006786</name>
</gene>
<dbReference type="PANTHER" id="PTHR28074:SF1">
    <property type="entry name" value="ATP SYNTHASE SUBUNIT K, MITOCHONDRIAL"/>
    <property type="match status" value="1"/>
</dbReference>
<name>A0AAD5SQ11_9FUNG</name>
<sequence length="106" mass="12303">MLQHGHKYRGNEAGLDSMTIGNPFEVYTIAGSNIPRYKIVIGVFSGLFGLYAFNKVYKSFQPRAPILFTNKEEEDYVKRYIKHHHEEEHNKPIFLREVYQGPSGQI</sequence>
<keyword evidence="5" id="KW-1185">Reference proteome</keyword>
<evidence type="ECO:0000313" key="4">
    <source>
        <dbReference type="EMBL" id="KAJ3093041.1"/>
    </source>
</evidence>
<keyword evidence="2" id="KW-0496">Mitochondrion</keyword>
<comment type="caution">
    <text evidence="4">The sequence shown here is derived from an EMBL/GenBank/DDBJ whole genome shotgun (WGS) entry which is preliminary data.</text>
</comment>
<evidence type="ECO:0000256" key="2">
    <source>
        <dbReference type="ARBA" id="ARBA00023128"/>
    </source>
</evidence>
<dbReference type="Pfam" id="PF11022">
    <property type="entry name" value="ATP19"/>
    <property type="match status" value="1"/>
</dbReference>
<proteinExistence type="predicted"/>
<organism evidence="4 5">
    <name type="scientific">Physocladia obscura</name>
    <dbReference type="NCBI Taxonomy" id="109957"/>
    <lineage>
        <taxon>Eukaryota</taxon>
        <taxon>Fungi</taxon>
        <taxon>Fungi incertae sedis</taxon>
        <taxon>Chytridiomycota</taxon>
        <taxon>Chytridiomycota incertae sedis</taxon>
        <taxon>Chytridiomycetes</taxon>
        <taxon>Chytridiales</taxon>
        <taxon>Chytriomycetaceae</taxon>
        <taxon>Physocladia</taxon>
    </lineage>
</organism>
<dbReference type="EMBL" id="JADGJH010003165">
    <property type="protein sequence ID" value="KAJ3093041.1"/>
    <property type="molecule type" value="Genomic_DNA"/>
</dbReference>
<comment type="subcellular location">
    <subcellularLocation>
        <location evidence="1">Mitochondrion membrane</location>
    </subcellularLocation>
</comment>
<accession>A0AAD5SQ11</accession>
<protein>
    <submittedName>
        <fullName evidence="4">Uncharacterized protein</fullName>
    </submittedName>
</protein>
<dbReference type="Proteomes" id="UP001211907">
    <property type="component" value="Unassembled WGS sequence"/>
</dbReference>
<evidence type="ECO:0000256" key="1">
    <source>
        <dbReference type="ARBA" id="ARBA00004325"/>
    </source>
</evidence>
<evidence type="ECO:0000256" key="3">
    <source>
        <dbReference type="ARBA" id="ARBA00023136"/>
    </source>
</evidence>
<dbReference type="InterPro" id="IPR021278">
    <property type="entry name" value="ATP19"/>
</dbReference>
<keyword evidence="3" id="KW-0472">Membrane</keyword>